<keyword evidence="1" id="KW-1133">Transmembrane helix</keyword>
<organism evidence="2 3">
    <name type="scientific">Eumeta variegata</name>
    <name type="common">Bagworm moth</name>
    <name type="synonym">Eumeta japonica</name>
    <dbReference type="NCBI Taxonomy" id="151549"/>
    <lineage>
        <taxon>Eukaryota</taxon>
        <taxon>Metazoa</taxon>
        <taxon>Ecdysozoa</taxon>
        <taxon>Arthropoda</taxon>
        <taxon>Hexapoda</taxon>
        <taxon>Insecta</taxon>
        <taxon>Pterygota</taxon>
        <taxon>Neoptera</taxon>
        <taxon>Endopterygota</taxon>
        <taxon>Lepidoptera</taxon>
        <taxon>Glossata</taxon>
        <taxon>Ditrysia</taxon>
        <taxon>Tineoidea</taxon>
        <taxon>Psychidae</taxon>
        <taxon>Oiketicinae</taxon>
        <taxon>Eumeta</taxon>
    </lineage>
</organism>
<dbReference type="AlphaFoldDB" id="A0A4C1ZUF9"/>
<gene>
    <name evidence="2" type="ORF">EVAR_47868_1</name>
</gene>
<keyword evidence="1" id="KW-0812">Transmembrane</keyword>
<name>A0A4C1ZUF9_EUMVA</name>
<accession>A0A4C1ZUF9</accession>
<protein>
    <submittedName>
        <fullName evidence="2">Uncharacterized protein</fullName>
    </submittedName>
</protein>
<evidence type="ECO:0000256" key="1">
    <source>
        <dbReference type="SAM" id="Phobius"/>
    </source>
</evidence>
<feature type="transmembrane region" description="Helical" evidence="1">
    <location>
        <begin position="256"/>
        <end position="279"/>
    </location>
</feature>
<keyword evidence="3" id="KW-1185">Reference proteome</keyword>
<keyword evidence="1" id="KW-0472">Membrane</keyword>
<evidence type="ECO:0000313" key="2">
    <source>
        <dbReference type="EMBL" id="GBP92116.1"/>
    </source>
</evidence>
<reference evidence="2 3" key="1">
    <citation type="journal article" date="2019" name="Commun. Biol.">
        <title>The bagworm genome reveals a unique fibroin gene that provides high tensile strength.</title>
        <authorList>
            <person name="Kono N."/>
            <person name="Nakamura H."/>
            <person name="Ohtoshi R."/>
            <person name="Tomita M."/>
            <person name="Numata K."/>
            <person name="Arakawa K."/>
        </authorList>
    </citation>
    <scope>NUCLEOTIDE SEQUENCE [LARGE SCALE GENOMIC DNA]</scope>
</reference>
<proteinExistence type="predicted"/>
<dbReference type="Proteomes" id="UP000299102">
    <property type="component" value="Unassembled WGS sequence"/>
</dbReference>
<comment type="caution">
    <text evidence="2">The sequence shown here is derived from an EMBL/GenBank/DDBJ whole genome shotgun (WGS) entry which is preliminary data.</text>
</comment>
<dbReference type="EMBL" id="BGZK01002240">
    <property type="protein sequence ID" value="GBP92116.1"/>
    <property type="molecule type" value="Genomic_DNA"/>
</dbReference>
<evidence type="ECO:0000313" key="3">
    <source>
        <dbReference type="Proteomes" id="UP000299102"/>
    </source>
</evidence>
<sequence length="299" mass="33143">MSPLGTWHPGRTAPAAPRPFTPPLMWISMRTSRYLVFADGYACLCDVITPPSLRVGLSFGFDIVVGKATDVVAISIGAAACCDSSQDSTFSWFTGASISEVELLSLSISSASIHCSCARATSILSFATSSLALMSRRACFDFFEASSIVNRRGFSSLLKRCGFFFYIRPRSRRGPPAVNPARRIRKCEGLGTRERNLNSPVSLFADRPTILQEWRFANVDRRNVTSEHYVSIETQSFTSDVDTYAIYYMQRCSNGIGAWFDAAYSCIFIVFSAISGFILQRRVDLKLIKLGPLEYENLS</sequence>